<dbReference type="Proteomes" id="UP000076858">
    <property type="component" value="Unassembled WGS sequence"/>
</dbReference>
<sequence>MAGVHPTFGYCKIFGSSKMTSGDTAISRNNDGQSFCEPGLCNTVVHGKKKID</sequence>
<keyword evidence="2" id="KW-1185">Reference proteome</keyword>
<comment type="caution">
    <text evidence="1">The sequence shown here is derived from an EMBL/GenBank/DDBJ whole genome shotgun (WGS) entry which is preliminary data.</text>
</comment>
<protein>
    <submittedName>
        <fullName evidence="1">Uncharacterized protein</fullName>
    </submittedName>
</protein>
<evidence type="ECO:0000313" key="2">
    <source>
        <dbReference type="Proteomes" id="UP000076858"/>
    </source>
</evidence>
<proteinExistence type="predicted"/>
<dbReference type="EMBL" id="LRGB01002901">
    <property type="protein sequence ID" value="KZS05565.1"/>
    <property type="molecule type" value="Genomic_DNA"/>
</dbReference>
<gene>
    <name evidence="1" type="ORF">APZ42_031239</name>
</gene>
<name>A0A162DC02_9CRUS</name>
<organism evidence="1 2">
    <name type="scientific">Daphnia magna</name>
    <dbReference type="NCBI Taxonomy" id="35525"/>
    <lineage>
        <taxon>Eukaryota</taxon>
        <taxon>Metazoa</taxon>
        <taxon>Ecdysozoa</taxon>
        <taxon>Arthropoda</taxon>
        <taxon>Crustacea</taxon>
        <taxon>Branchiopoda</taxon>
        <taxon>Diplostraca</taxon>
        <taxon>Cladocera</taxon>
        <taxon>Anomopoda</taxon>
        <taxon>Daphniidae</taxon>
        <taxon>Daphnia</taxon>
    </lineage>
</organism>
<reference evidence="1 2" key="1">
    <citation type="submission" date="2016-03" db="EMBL/GenBank/DDBJ databases">
        <title>EvidentialGene: Evidence-directed Construction of Genes on Genomes.</title>
        <authorList>
            <person name="Gilbert D.G."/>
            <person name="Choi J.-H."/>
            <person name="Mockaitis K."/>
            <person name="Colbourne J."/>
            <person name="Pfrender M."/>
        </authorList>
    </citation>
    <scope>NUCLEOTIDE SEQUENCE [LARGE SCALE GENOMIC DNA]</scope>
    <source>
        <strain evidence="1 2">Xinb3</strain>
        <tissue evidence="1">Complete organism</tissue>
    </source>
</reference>
<accession>A0A162DC02</accession>
<dbReference type="AlphaFoldDB" id="A0A162DC02"/>
<evidence type="ECO:0000313" key="1">
    <source>
        <dbReference type="EMBL" id="KZS05565.1"/>
    </source>
</evidence>